<accession>A0A0D2IK98</accession>
<evidence type="ECO:0000313" key="2">
    <source>
        <dbReference type="Proteomes" id="UP000053617"/>
    </source>
</evidence>
<name>A0A0D2IK98_9EURO</name>
<sequence>MQMMSWAQIGIQCHDMIRPKSALSSEVDNRISCQQLQNSGPVAKAFSLRCLVRRKLEQVIDKALTWLSWILSSARSGQVKEVALIEYVSGRVLLGTLVKPNAHPELSQLKLAWRRGLIDQLWSRKLDSSGTNTDQLLDVWAIAEVLEDSGVTKDSVILVWHSTYYDLTLLDKFLESAGANSPLPSRENCVRLVPHVRANVPSLNGRPFSAALSTMFPVLYPRHELVGRNRRALVDCQQTRLIMTAFEEFAKPIGSPGRLEFSDIKPTQQTLENWLGDPTLVSHHQETQNRADGLTSD</sequence>
<gene>
    <name evidence="1" type="ORF">Z518_04098</name>
</gene>
<organism evidence="1 2">
    <name type="scientific">Rhinocladiella mackenziei CBS 650.93</name>
    <dbReference type="NCBI Taxonomy" id="1442369"/>
    <lineage>
        <taxon>Eukaryota</taxon>
        <taxon>Fungi</taxon>
        <taxon>Dikarya</taxon>
        <taxon>Ascomycota</taxon>
        <taxon>Pezizomycotina</taxon>
        <taxon>Eurotiomycetes</taxon>
        <taxon>Chaetothyriomycetidae</taxon>
        <taxon>Chaetothyriales</taxon>
        <taxon>Herpotrichiellaceae</taxon>
        <taxon>Rhinocladiella</taxon>
    </lineage>
</organism>
<dbReference type="AlphaFoldDB" id="A0A0D2IK98"/>
<reference evidence="1 2" key="1">
    <citation type="submission" date="2015-01" db="EMBL/GenBank/DDBJ databases">
        <title>The Genome Sequence of Rhinocladiella mackenzie CBS 650.93.</title>
        <authorList>
            <consortium name="The Broad Institute Genomics Platform"/>
            <person name="Cuomo C."/>
            <person name="de Hoog S."/>
            <person name="Gorbushina A."/>
            <person name="Stielow B."/>
            <person name="Teixiera M."/>
            <person name="Abouelleil A."/>
            <person name="Chapman S.B."/>
            <person name="Priest M."/>
            <person name="Young S.K."/>
            <person name="Wortman J."/>
            <person name="Nusbaum C."/>
            <person name="Birren B."/>
        </authorList>
    </citation>
    <scope>NUCLEOTIDE SEQUENCE [LARGE SCALE GENOMIC DNA]</scope>
    <source>
        <strain evidence="1 2">CBS 650.93</strain>
    </source>
</reference>
<protein>
    <submittedName>
        <fullName evidence="1">Uncharacterized protein</fullName>
    </submittedName>
</protein>
<dbReference type="STRING" id="1442369.A0A0D2IK98"/>
<dbReference type="Proteomes" id="UP000053617">
    <property type="component" value="Unassembled WGS sequence"/>
</dbReference>
<proteinExistence type="predicted"/>
<dbReference type="VEuPathDB" id="FungiDB:Z518_04098"/>
<keyword evidence="2" id="KW-1185">Reference proteome</keyword>
<dbReference type="EMBL" id="KN847477">
    <property type="protein sequence ID" value="KIX06124.1"/>
    <property type="molecule type" value="Genomic_DNA"/>
</dbReference>
<dbReference type="OrthoDB" id="6077919at2759"/>
<dbReference type="HOGENOM" id="CLU_937345_0_0_1"/>
<evidence type="ECO:0000313" key="1">
    <source>
        <dbReference type="EMBL" id="KIX06124.1"/>
    </source>
</evidence>
<dbReference type="RefSeq" id="XP_013273260.1">
    <property type="nucleotide sequence ID" value="XM_013417806.1"/>
</dbReference>
<dbReference type="GeneID" id="25292169"/>